<evidence type="ECO:0000256" key="1">
    <source>
        <dbReference type="SAM" id="MobiDB-lite"/>
    </source>
</evidence>
<organism evidence="2 3">
    <name type="scientific">Saccharothrix lopnurensis</name>
    <dbReference type="NCBI Taxonomy" id="1670621"/>
    <lineage>
        <taxon>Bacteria</taxon>
        <taxon>Bacillati</taxon>
        <taxon>Actinomycetota</taxon>
        <taxon>Actinomycetes</taxon>
        <taxon>Pseudonocardiales</taxon>
        <taxon>Pseudonocardiaceae</taxon>
        <taxon>Saccharothrix</taxon>
    </lineage>
</organism>
<sequence length="129" mass="13911">MAALRGGRPGRFALQAAIAALHATAPTYAETDWPQVLVLYDEPARVWPSPVVALNRAVAVAELERDRWLAGYYYLPAVKYERAIALADNDAERAFLRERARSCGDGSCSDGSCGGGACGHRSCGDQRAR</sequence>
<evidence type="ECO:0000313" key="3">
    <source>
        <dbReference type="Proteomes" id="UP001596220"/>
    </source>
</evidence>
<dbReference type="PANTHER" id="PTHR47756:SF2">
    <property type="entry name" value="BLL6612 PROTEIN"/>
    <property type="match status" value="1"/>
</dbReference>
<proteinExistence type="predicted"/>
<dbReference type="PANTHER" id="PTHR47756">
    <property type="entry name" value="BLL6612 PROTEIN-RELATED"/>
    <property type="match status" value="1"/>
</dbReference>
<protein>
    <submittedName>
        <fullName evidence="2">Uncharacterized protein</fullName>
    </submittedName>
</protein>
<name>A0ABW1PDU4_9PSEU</name>
<keyword evidence="3" id="KW-1185">Reference proteome</keyword>
<comment type="caution">
    <text evidence="2">The sequence shown here is derived from an EMBL/GenBank/DDBJ whole genome shotgun (WGS) entry which is preliminary data.</text>
</comment>
<dbReference type="EMBL" id="JBHSQO010000039">
    <property type="protein sequence ID" value="MFC6093191.1"/>
    <property type="molecule type" value="Genomic_DNA"/>
</dbReference>
<accession>A0ABW1PDU4</accession>
<gene>
    <name evidence="2" type="ORF">ACFP3R_28300</name>
</gene>
<reference evidence="3" key="1">
    <citation type="journal article" date="2019" name="Int. J. Syst. Evol. Microbiol.">
        <title>The Global Catalogue of Microorganisms (GCM) 10K type strain sequencing project: providing services to taxonomists for standard genome sequencing and annotation.</title>
        <authorList>
            <consortium name="The Broad Institute Genomics Platform"/>
            <consortium name="The Broad Institute Genome Sequencing Center for Infectious Disease"/>
            <person name="Wu L."/>
            <person name="Ma J."/>
        </authorList>
    </citation>
    <scope>NUCLEOTIDE SEQUENCE [LARGE SCALE GENOMIC DNA]</scope>
    <source>
        <strain evidence="3">CGMCC 4.7246</strain>
    </source>
</reference>
<feature type="region of interest" description="Disordered" evidence="1">
    <location>
        <begin position="102"/>
        <end position="129"/>
    </location>
</feature>
<evidence type="ECO:0000313" key="2">
    <source>
        <dbReference type="EMBL" id="MFC6093191.1"/>
    </source>
</evidence>
<dbReference type="RefSeq" id="WP_380640128.1">
    <property type="nucleotide sequence ID" value="NZ_JBHSQO010000039.1"/>
</dbReference>
<dbReference type="Proteomes" id="UP001596220">
    <property type="component" value="Unassembled WGS sequence"/>
</dbReference>